<name>A0A059JF57_TRIIM</name>
<sequence length="204" mass="22883">MEPWFGQKVPRAEPNGAAGEDSTALRYMMGRQEGLNNGGRVLIIDLFIRVCWDDRFSPKIHRLSIHMSMIDVRPSSGGFDDSSQITEISKARKSACLRNSIETPQNPIINNRQHQQTPSNKMKLSAVVLLALPLQVLAGTCYFCENTPHVGAVRPTYDCGKKCHKKHYNTDLSTYHCWMDGRNPTCFKNCCKRAGRQVGTIDGL</sequence>
<protein>
    <submittedName>
        <fullName evidence="1">Uncharacterized protein</fullName>
    </submittedName>
</protein>
<comment type="caution">
    <text evidence="1">The sequence shown here is derived from an EMBL/GenBank/DDBJ whole genome shotgun (WGS) entry which is preliminary data.</text>
</comment>
<dbReference type="EMBL" id="AOKY01000160">
    <property type="protein sequence ID" value="KDB26102.1"/>
    <property type="molecule type" value="Genomic_DNA"/>
</dbReference>
<evidence type="ECO:0000313" key="2">
    <source>
        <dbReference type="Proteomes" id="UP000024533"/>
    </source>
</evidence>
<reference evidence="1 2" key="1">
    <citation type="submission" date="2014-02" db="EMBL/GenBank/DDBJ databases">
        <title>The Genome Sequence of Trichophyton interdigitale MR816.</title>
        <authorList>
            <consortium name="The Broad Institute Genomics Platform"/>
            <person name="Cuomo C.A."/>
            <person name="White T.C."/>
            <person name="Graser Y."/>
            <person name="Martinez-Rossi N."/>
            <person name="Heitman J."/>
            <person name="Young S.K."/>
            <person name="Zeng Q."/>
            <person name="Gargeya S."/>
            <person name="Abouelleil A."/>
            <person name="Alvarado L."/>
            <person name="Chapman S.B."/>
            <person name="Gainer-Dewar J."/>
            <person name="Goldberg J."/>
            <person name="Griggs A."/>
            <person name="Gujja S."/>
            <person name="Hansen M."/>
            <person name="Howarth C."/>
            <person name="Imamovic A."/>
            <person name="Larimer J."/>
            <person name="Martinez D."/>
            <person name="Murphy C."/>
            <person name="Pearson M.D."/>
            <person name="Persinoti G."/>
            <person name="Poon T."/>
            <person name="Priest M."/>
            <person name="Roberts A.D."/>
            <person name="Saif S."/>
            <person name="Shea T.D."/>
            <person name="Sykes S.N."/>
            <person name="Wortman J."/>
            <person name="Nusbaum C."/>
            <person name="Birren B."/>
        </authorList>
    </citation>
    <scope>NUCLEOTIDE SEQUENCE [LARGE SCALE GENOMIC DNA]</scope>
    <source>
        <strain evidence="1 2">MR816</strain>
    </source>
</reference>
<dbReference type="Proteomes" id="UP000024533">
    <property type="component" value="Unassembled WGS sequence"/>
</dbReference>
<evidence type="ECO:0000313" key="1">
    <source>
        <dbReference type="EMBL" id="KDB26102.1"/>
    </source>
</evidence>
<proteinExistence type="predicted"/>
<keyword evidence="2" id="KW-1185">Reference proteome</keyword>
<dbReference type="AlphaFoldDB" id="A0A059JF57"/>
<dbReference type="OrthoDB" id="4523240at2759"/>
<accession>A0A059JF57</accession>
<organism evidence="1 2">
    <name type="scientific">Trichophyton interdigitale (strain MR816)</name>
    <dbReference type="NCBI Taxonomy" id="1215338"/>
    <lineage>
        <taxon>Eukaryota</taxon>
        <taxon>Fungi</taxon>
        <taxon>Dikarya</taxon>
        <taxon>Ascomycota</taxon>
        <taxon>Pezizomycotina</taxon>
        <taxon>Eurotiomycetes</taxon>
        <taxon>Eurotiomycetidae</taxon>
        <taxon>Onygenales</taxon>
        <taxon>Arthrodermataceae</taxon>
        <taxon>Trichophyton</taxon>
    </lineage>
</organism>
<gene>
    <name evidence="1" type="ORF">H109_02109</name>
</gene>
<dbReference type="HOGENOM" id="CLU_1344098_0_0_1"/>